<dbReference type="VEuPathDB" id="PlasmoDB:PmUG01_03011600"/>
<dbReference type="Pfam" id="PF05795">
    <property type="entry name" value="Plasmodium_Vir"/>
    <property type="match status" value="1"/>
</dbReference>
<keyword evidence="4" id="KW-1185">Reference proteome</keyword>
<protein>
    <submittedName>
        <fullName evidence="3">PIR protein</fullName>
    </submittedName>
</protein>
<dbReference type="GeneID" id="39866680"/>
<dbReference type="AlphaFoldDB" id="A0A1D3JIE5"/>
<dbReference type="EMBL" id="LT594624">
    <property type="protein sequence ID" value="SBT86165.1"/>
    <property type="molecule type" value="Genomic_DNA"/>
</dbReference>
<evidence type="ECO:0000313" key="4">
    <source>
        <dbReference type="Proteomes" id="UP000219813"/>
    </source>
</evidence>
<dbReference type="InterPro" id="IPR008780">
    <property type="entry name" value="Plasmodium_Vir"/>
</dbReference>
<dbReference type="OrthoDB" id="383287at2759"/>
<keyword evidence="2" id="KW-1133">Transmembrane helix</keyword>
<feature type="region of interest" description="Disordered" evidence="1">
    <location>
        <begin position="313"/>
        <end position="338"/>
    </location>
</feature>
<dbReference type="OMA" id="FRCTEIK"/>
<gene>
    <name evidence="3" type="primary">PmUG01_03011600</name>
    <name evidence="3" type="ORF">PMUG01_03011600</name>
</gene>
<proteinExistence type="predicted"/>
<dbReference type="Proteomes" id="UP000219813">
    <property type="component" value="Chromosome 3"/>
</dbReference>
<organism evidence="3 4">
    <name type="scientific">Plasmodium malariae</name>
    <dbReference type="NCBI Taxonomy" id="5858"/>
    <lineage>
        <taxon>Eukaryota</taxon>
        <taxon>Sar</taxon>
        <taxon>Alveolata</taxon>
        <taxon>Apicomplexa</taxon>
        <taxon>Aconoidasida</taxon>
        <taxon>Haemosporida</taxon>
        <taxon>Plasmodiidae</taxon>
        <taxon>Plasmodium</taxon>
        <taxon>Plasmodium (Plasmodium)</taxon>
    </lineage>
</organism>
<evidence type="ECO:0000256" key="2">
    <source>
        <dbReference type="SAM" id="Phobius"/>
    </source>
</evidence>
<keyword evidence="2" id="KW-0472">Membrane</keyword>
<dbReference type="KEGG" id="pmal:PMUG01_03011600"/>
<evidence type="ECO:0000256" key="1">
    <source>
        <dbReference type="SAM" id="MobiDB-lite"/>
    </source>
</evidence>
<accession>A0A1D3JIE5</accession>
<name>A0A1D3JIE5_PLAMA</name>
<reference evidence="3 4" key="1">
    <citation type="submission" date="2016-06" db="EMBL/GenBank/DDBJ databases">
        <authorList>
            <consortium name="Pathogen Informatics"/>
        </authorList>
    </citation>
    <scope>NUCLEOTIDE SEQUENCE [LARGE SCALE GENOMIC DNA]</scope>
</reference>
<feature type="compositionally biased region" description="Low complexity" evidence="1">
    <location>
        <begin position="316"/>
        <end position="334"/>
    </location>
</feature>
<evidence type="ECO:0000313" key="3">
    <source>
        <dbReference type="EMBL" id="SBT86165.1"/>
    </source>
</evidence>
<sequence>MEKTSEEVLNKILEGSPSGNIYNKLNKNINGTQYDTRCNELIGEEKDSLTGIYDLCKKISRNAEDLSKIRNNGRYNYHCLHFTYWVYYEVKKILKKCSESDKLKNLIKLSEVKKSIYKDYHLYNCLPDFENNHVKELNEKVDEKYLFDYFENYDYIKTFNTCNTVKFSEYKKYLNQISELYINHKKDKECCNNSFWDNCEEYFKCEKEFDPSEFISLLQTKKNNNCNILKEIEKTRGSKSDFMDSIYFIGCRDIINDRTTENSLKSGTQQCNVFPASPSSLNNPLSPFVQPPPAHATFTIVRQTGTLESTRLQLKNQASSESSEQQSPSSNLQSLDKKQAKSSSKAQAVCEKPGFLRDSSGNCREPRVRETGTIGLKLNEYHPDKRKVIISFNNSSFSSSTLNNNIFRIGIAFTLIVGIISTIFIYYKFTPFRKYFHKKISRRKRIDEYYDNPYMRHFIIHAPKSVKRKVGTRGLRFSYYSS</sequence>
<dbReference type="RefSeq" id="XP_028859344.1">
    <property type="nucleotide sequence ID" value="XM_029008748.1"/>
</dbReference>
<feature type="transmembrane region" description="Helical" evidence="2">
    <location>
        <begin position="406"/>
        <end position="429"/>
    </location>
</feature>
<keyword evidence="2" id="KW-0812">Transmembrane</keyword>